<gene>
    <name evidence="2" type="ORF">NMK71_11045</name>
</gene>
<evidence type="ECO:0000256" key="1">
    <source>
        <dbReference type="SAM" id="SignalP"/>
    </source>
</evidence>
<evidence type="ECO:0000313" key="3">
    <source>
        <dbReference type="Proteomes" id="UP001152599"/>
    </source>
</evidence>
<feature type="chain" id="PRO_5040938349" description="DsrE/DsrF-like family protein" evidence="1">
    <location>
        <begin position="25"/>
        <end position="147"/>
    </location>
</feature>
<dbReference type="Gene3D" id="3.40.1260.10">
    <property type="entry name" value="DsrEFH-like"/>
    <property type="match status" value="1"/>
</dbReference>
<comment type="caution">
    <text evidence="2">The sequence shown here is derived from an EMBL/GenBank/DDBJ whole genome shotgun (WGS) entry which is preliminary data.</text>
</comment>
<dbReference type="AlphaFoldDB" id="A0A9X4RV95"/>
<sequence>MKNHILIILFLMIGSFLSTTNLSAQNLSLTEVENSIKADGKYALLVSNARHLQAAVMTGEELKSQHPNLDFQIILIGPVVKDLAEDKSLEPSILKSQKLDIRIVVCEFAMNHLGVKKSQYHPYINTTPNGFTYIFGLQENGYKTITL</sequence>
<dbReference type="SUPFAM" id="SSF75169">
    <property type="entry name" value="DsrEFH-like"/>
    <property type="match status" value="1"/>
</dbReference>
<protein>
    <recommendedName>
        <fullName evidence="4">DsrE/DsrF-like family protein</fullName>
    </recommendedName>
</protein>
<accession>A0A9X4RV95</accession>
<proteinExistence type="predicted"/>
<dbReference type="EMBL" id="JANCMU010000008">
    <property type="protein sequence ID" value="MDG4946948.1"/>
    <property type="molecule type" value="Genomic_DNA"/>
</dbReference>
<name>A0A9X4RV95_9FLAO</name>
<keyword evidence="3" id="KW-1185">Reference proteome</keyword>
<keyword evidence="1" id="KW-0732">Signal</keyword>
<dbReference type="InterPro" id="IPR027396">
    <property type="entry name" value="DsrEFH-like"/>
</dbReference>
<reference evidence="2" key="1">
    <citation type="submission" date="2022-07" db="EMBL/GenBank/DDBJ databases">
        <title>Description and genome-wide analysis of Profundicola chukchiensis gen. nov., sp. nov., marine bacteria isolated from bottom sediments of the Chukchi Sea.</title>
        <authorList>
            <person name="Romanenko L."/>
            <person name="Otstavnykh N."/>
            <person name="Kurilenko V."/>
            <person name="Eremeev V."/>
            <person name="Velansky P."/>
            <person name="Mikhailov V."/>
            <person name="Isaeva M."/>
        </authorList>
    </citation>
    <scope>NUCLEOTIDE SEQUENCE</scope>
    <source>
        <strain evidence="2">KMM 9713</strain>
    </source>
</reference>
<dbReference type="RefSeq" id="WP_304421235.1">
    <property type="nucleotide sequence ID" value="NZ_JANCMU010000008.1"/>
</dbReference>
<evidence type="ECO:0008006" key="4">
    <source>
        <dbReference type="Google" id="ProtNLM"/>
    </source>
</evidence>
<organism evidence="2 3">
    <name type="scientific">Profundicola chukchiensis</name>
    <dbReference type="NCBI Taxonomy" id="2961959"/>
    <lineage>
        <taxon>Bacteria</taxon>
        <taxon>Pseudomonadati</taxon>
        <taxon>Bacteroidota</taxon>
        <taxon>Flavobacteriia</taxon>
        <taxon>Flavobacteriales</taxon>
        <taxon>Weeksellaceae</taxon>
        <taxon>Profundicola</taxon>
    </lineage>
</organism>
<dbReference type="Proteomes" id="UP001152599">
    <property type="component" value="Unassembled WGS sequence"/>
</dbReference>
<feature type="signal peptide" evidence="1">
    <location>
        <begin position="1"/>
        <end position="24"/>
    </location>
</feature>
<evidence type="ECO:0000313" key="2">
    <source>
        <dbReference type="EMBL" id="MDG4946948.1"/>
    </source>
</evidence>